<feature type="transmembrane region" description="Helical" evidence="1">
    <location>
        <begin position="191"/>
        <end position="212"/>
    </location>
</feature>
<evidence type="ECO:0000259" key="2">
    <source>
        <dbReference type="Pfam" id="PF00892"/>
    </source>
</evidence>
<feature type="transmembrane region" description="Helical" evidence="1">
    <location>
        <begin position="248"/>
        <end position="267"/>
    </location>
</feature>
<feature type="transmembrane region" description="Helical" evidence="1">
    <location>
        <begin position="131"/>
        <end position="151"/>
    </location>
</feature>
<dbReference type="EMBL" id="LIBO01000109">
    <property type="protein sequence ID" value="KRO62233.1"/>
    <property type="molecule type" value="Genomic_DNA"/>
</dbReference>
<evidence type="ECO:0000256" key="1">
    <source>
        <dbReference type="SAM" id="Phobius"/>
    </source>
</evidence>
<name>A0A0R2RHU4_9BACT</name>
<comment type="caution">
    <text evidence="3">The sequence shown here is derived from an EMBL/GenBank/DDBJ whole genome shotgun (WGS) entry which is preliminary data.</text>
</comment>
<evidence type="ECO:0000313" key="4">
    <source>
        <dbReference type="Proteomes" id="UP000051269"/>
    </source>
</evidence>
<feature type="transmembrane region" description="Helical" evidence="1">
    <location>
        <begin position="273"/>
        <end position="298"/>
    </location>
</feature>
<feature type="transmembrane region" description="Helical" evidence="1">
    <location>
        <begin position="342"/>
        <end position="360"/>
    </location>
</feature>
<reference evidence="3 4" key="1">
    <citation type="submission" date="2015-10" db="EMBL/GenBank/DDBJ databases">
        <title>Metagenome-Assembled Genomes uncover a global brackish microbiome.</title>
        <authorList>
            <person name="Hugerth L.W."/>
            <person name="Larsson J."/>
            <person name="Alneberg J."/>
            <person name="Lindh M.V."/>
            <person name="Legrand C."/>
            <person name="Pinhassi J."/>
            <person name="Andersson A.F."/>
        </authorList>
    </citation>
    <scope>NUCLEOTIDE SEQUENCE [LARGE SCALE GENOMIC DNA]</scope>
    <source>
        <strain evidence="3">BACL18 MAG-120507-bin52</strain>
    </source>
</reference>
<dbReference type="InterPro" id="IPR000620">
    <property type="entry name" value="EamA_dom"/>
</dbReference>
<dbReference type="Proteomes" id="UP000051269">
    <property type="component" value="Unassembled WGS sequence"/>
</dbReference>
<feature type="domain" description="EamA" evidence="2">
    <location>
        <begin position="103"/>
        <end position="233"/>
    </location>
</feature>
<dbReference type="AlphaFoldDB" id="A0A0R2RHU4"/>
<feature type="transmembrane region" description="Helical" evidence="1">
    <location>
        <begin position="163"/>
        <end position="184"/>
    </location>
</feature>
<keyword evidence="1" id="KW-1133">Transmembrane helix</keyword>
<keyword evidence="1" id="KW-0472">Membrane</keyword>
<dbReference type="InterPro" id="IPR037185">
    <property type="entry name" value="EmrE-like"/>
</dbReference>
<feature type="transmembrane region" description="Helical" evidence="1">
    <location>
        <begin position="218"/>
        <end position="236"/>
    </location>
</feature>
<feature type="transmembrane region" description="Helical" evidence="1">
    <location>
        <begin position="310"/>
        <end position="330"/>
    </location>
</feature>
<feature type="transmembrane region" description="Helical" evidence="1">
    <location>
        <begin position="100"/>
        <end position="119"/>
    </location>
</feature>
<protein>
    <recommendedName>
        <fullName evidence="2">EamA domain-containing protein</fullName>
    </recommendedName>
</protein>
<gene>
    <name evidence="3" type="ORF">ABR82_04495</name>
</gene>
<dbReference type="GO" id="GO:0016020">
    <property type="term" value="C:membrane"/>
    <property type="evidence" value="ECO:0007669"/>
    <property type="project" value="InterPro"/>
</dbReference>
<proteinExistence type="predicted"/>
<evidence type="ECO:0000313" key="3">
    <source>
        <dbReference type="EMBL" id="KRO62233.1"/>
    </source>
</evidence>
<dbReference type="SUPFAM" id="SSF103481">
    <property type="entry name" value="Multidrug resistance efflux transporter EmrE"/>
    <property type="match status" value="1"/>
</dbReference>
<organism evidence="3 4">
    <name type="scientific">Verrucomicrobia subdivision 6 bacterium BACL9 MAG-120507-bin52</name>
    <dbReference type="NCBI Taxonomy" id="1655590"/>
    <lineage>
        <taxon>Bacteria</taxon>
        <taxon>Pseudomonadati</taxon>
        <taxon>Verrucomicrobiota</taxon>
        <taxon>Verrucomicrobiia</taxon>
        <taxon>Verrucomicrobiales</taxon>
        <taxon>Verrucomicrobia subdivision 6</taxon>
    </lineage>
</organism>
<sequence>MQNFDGKIFGGDLSREIEGNTDGDGDFGGKRVTPAHRFSSEGNSVLFDPLLDAGAGFAAEAGEGDIRAVVLIERGSHTGPDPFFGRRSAFRQFLRMTGHGYLILPLFSSVVYAVGMIFLKRAMEMGQPPRRVLVGSNLAMGLAFAPLLFWAEWPKAEFPQWMWLGPSLCSILFFLGQVGTFRALAGGDVSVATPVLGSKVVLTAVGSAWLLPGQVPEKFWWGAGLCSLGVALLGGGGGEKGKKGAWRAVGWGLAAAASFSLTDVLVAKVAPQIGLALFGPLMMGGVAMLSVLVLPVWAWGGLGSGQGRGWLGWGVGLIGVQAVALLGGIVVSGDPIGVNVVYALRGLWSVGLVVWVGGWVGNREAGLPRRVLGMRAVGAAFLMAAVWAVLA</sequence>
<accession>A0A0R2RHU4</accession>
<keyword evidence="1" id="KW-0812">Transmembrane</keyword>
<feature type="transmembrane region" description="Helical" evidence="1">
    <location>
        <begin position="372"/>
        <end position="390"/>
    </location>
</feature>
<dbReference type="Pfam" id="PF00892">
    <property type="entry name" value="EamA"/>
    <property type="match status" value="1"/>
</dbReference>